<dbReference type="Pfam" id="PF00581">
    <property type="entry name" value="Rhodanese"/>
    <property type="match status" value="2"/>
</dbReference>
<evidence type="ECO:0000259" key="1">
    <source>
        <dbReference type="PROSITE" id="PS50206"/>
    </source>
</evidence>
<dbReference type="AlphaFoldDB" id="A0A0X8JIX9"/>
<dbReference type="SUPFAM" id="SSF52821">
    <property type="entry name" value="Rhodanese/Cell cycle control phosphatase"/>
    <property type="match status" value="3"/>
</dbReference>
<feature type="domain" description="Rhodanese" evidence="1">
    <location>
        <begin position="329"/>
        <end position="402"/>
    </location>
</feature>
<protein>
    <recommendedName>
        <fullName evidence="1">Rhodanese domain-containing protein</fullName>
    </recommendedName>
</protein>
<feature type="domain" description="Rhodanese" evidence="1">
    <location>
        <begin position="196"/>
        <end position="285"/>
    </location>
</feature>
<gene>
    <name evidence="2" type="ORF">AXF13_04910</name>
</gene>
<name>A0A0X8JIX9_9BACT</name>
<dbReference type="GO" id="GO:0004792">
    <property type="term" value="F:thiosulfate-cyanide sulfurtransferase activity"/>
    <property type="evidence" value="ECO:0007669"/>
    <property type="project" value="TreeGrafter"/>
</dbReference>
<organism evidence="2 3">
    <name type="scientific">Desulfovibrio fairfieldensis</name>
    <dbReference type="NCBI Taxonomy" id="44742"/>
    <lineage>
        <taxon>Bacteria</taxon>
        <taxon>Pseudomonadati</taxon>
        <taxon>Thermodesulfobacteriota</taxon>
        <taxon>Desulfovibrionia</taxon>
        <taxon>Desulfovibrionales</taxon>
        <taxon>Desulfovibrionaceae</taxon>
        <taxon>Desulfovibrio</taxon>
    </lineage>
</organism>
<keyword evidence="3" id="KW-1185">Reference proteome</keyword>
<dbReference type="KEGG" id="dfi:AXF13_04910"/>
<dbReference type="SMART" id="SM00450">
    <property type="entry name" value="RHOD"/>
    <property type="match status" value="3"/>
</dbReference>
<dbReference type="InterPro" id="IPR001763">
    <property type="entry name" value="Rhodanese-like_dom"/>
</dbReference>
<proteinExistence type="predicted"/>
<feature type="domain" description="Rhodanese" evidence="1">
    <location>
        <begin position="1"/>
        <end position="25"/>
    </location>
</feature>
<dbReference type="InterPro" id="IPR036873">
    <property type="entry name" value="Rhodanese-like_dom_sf"/>
</dbReference>
<accession>A0A0X8JIX9</accession>
<dbReference type="EMBL" id="CP014229">
    <property type="protein sequence ID" value="AMD89507.1"/>
    <property type="molecule type" value="Genomic_DNA"/>
</dbReference>
<evidence type="ECO:0000313" key="3">
    <source>
        <dbReference type="Proteomes" id="UP000069241"/>
    </source>
</evidence>
<evidence type="ECO:0000313" key="2">
    <source>
        <dbReference type="EMBL" id="AMD89507.1"/>
    </source>
</evidence>
<dbReference type="Proteomes" id="UP000069241">
    <property type="component" value="Chromosome"/>
</dbReference>
<dbReference type="Gene3D" id="3.40.250.10">
    <property type="entry name" value="Rhodanese-like domain"/>
    <property type="match status" value="3"/>
</dbReference>
<dbReference type="PROSITE" id="PS50206">
    <property type="entry name" value="RHODANESE_3"/>
    <property type="match status" value="4"/>
</dbReference>
<reference evidence="3" key="1">
    <citation type="submission" date="2016-02" db="EMBL/GenBank/DDBJ databases">
        <authorList>
            <person name="Holder M.E."/>
            <person name="Ajami N.J."/>
            <person name="Petrosino J.F."/>
        </authorList>
    </citation>
    <scope>NUCLEOTIDE SEQUENCE [LARGE SCALE GENOMIC DNA]</scope>
    <source>
        <strain evidence="3">CCUG 45958</strain>
    </source>
</reference>
<dbReference type="PANTHER" id="PTHR44086:SF10">
    <property type="entry name" value="THIOSULFATE SULFURTRANSFERASE_RHODANESE-LIKE DOMAIN-CONTAINING PROTEIN 3"/>
    <property type="match status" value="1"/>
</dbReference>
<dbReference type="PANTHER" id="PTHR44086">
    <property type="entry name" value="THIOSULFATE SULFURTRANSFERASE RDL2, MITOCHONDRIAL-RELATED"/>
    <property type="match status" value="1"/>
</dbReference>
<dbReference type="STRING" id="44742.AXF13_04910"/>
<feature type="domain" description="Rhodanese" evidence="1">
    <location>
        <begin position="59"/>
        <end position="150"/>
    </location>
</feature>
<sequence>MGYRAVNVVEGGVKAWSDAGFVTFNGVGALSKGFGEYVEVVQGTPRLPPEEIKALLDDAQVRSIVIDVRPAVEYRNMNIPGSINLPGCEVTYRLAEVVKDSETTIVINCAGRTRSIIGTQTLVNAAIPNQVVALKGGTMNWQLAGFDLEYGSTRPMPPITVEGWQIAEQRIRKVAEAYHVRFVEPQEVAVWQTEAAHKTLYLFDVRQPQEYASGHIPGSISAQGGQLVQATDEYAAVRNGRYVLMDDDELRAIMTAHWLQQMGLPQVFVLKGGIFRAASVLAPQGLTEGEGRTAGHAPTGGVSVSEAALWLESGIGALCINVGDSNLHRARHIPGAKWVARAYLPRVRAFYPQAERIILTAEQSAHAALAAQDAHSLWPDAAVSFIRGGTPAWEKACLPLEAGMPCALCAEDDIWYRPYTDLNASKEAMQGYFDWESGLVDKIRADGCVNFSVKSR</sequence>